<evidence type="ECO:0000256" key="1">
    <source>
        <dbReference type="ARBA" id="ARBA00000868"/>
    </source>
</evidence>
<dbReference type="EC" id="2.4.2.7" evidence="6"/>
<accession>A0ABR0C5V8</accession>
<name>A0ABR0C5V8_PURLI</name>
<reference evidence="13 14" key="1">
    <citation type="journal article" date="2024" name="Microbiol. Resour. Announc.">
        <title>Genome annotations for the ascomycete fungi Trichoderma harzianum, Trichoderma aggressivum, and Purpureocillium lilacinum.</title>
        <authorList>
            <person name="Beijen E.P.W."/>
            <person name="Ohm R.A."/>
        </authorList>
    </citation>
    <scope>NUCLEOTIDE SEQUENCE [LARGE SCALE GENOMIC DNA]</scope>
    <source>
        <strain evidence="13 14">CBS 150709</strain>
    </source>
</reference>
<feature type="compositionally biased region" description="Low complexity" evidence="11">
    <location>
        <begin position="239"/>
        <end position="251"/>
    </location>
</feature>
<keyword evidence="9" id="KW-0808">Transferase</keyword>
<evidence type="ECO:0000256" key="7">
    <source>
        <dbReference type="ARBA" id="ARBA00022490"/>
    </source>
</evidence>
<dbReference type="EMBL" id="JAWRVI010000010">
    <property type="protein sequence ID" value="KAK4091768.1"/>
    <property type="molecule type" value="Genomic_DNA"/>
</dbReference>
<dbReference type="PANTHER" id="PTHR32315">
    <property type="entry name" value="ADENINE PHOSPHORIBOSYLTRANSFERASE"/>
    <property type="match status" value="1"/>
</dbReference>
<proteinExistence type="inferred from homology"/>
<evidence type="ECO:0000256" key="3">
    <source>
        <dbReference type="ARBA" id="ARBA00004496"/>
    </source>
</evidence>
<comment type="pathway">
    <text evidence="4">Purine metabolism; AMP biosynthesis via salvage pathway; AMP from adenine: step 1/1.</text>
</comment>
<protein>
    <recommendedName>
        <fullName evidence="6">adenine phosphoribosyltransferase</fullName>
        <ecNumber evidence="6">2.4.2.7</ecNumber>
    </recommendedName>
</protein>
<feature type="region of interest" description="Disordered" evidence="11">
    <location>
        <begin position="223"/>
        <end position="284"/>
    </location>
</feature>
<gene>
    <name evidence="13" type="ORF">Purlil1_3607</name>
</gene>
<keyword evidence="14" id="KW-1185">Reference proteome</keyword>
<comment type="similarity">
    <text evidence="5">Belongs to the purine/pyrimidine phosphoribosyltransferase family.</text>
</comment>
<evidence type="ECO:0000256" key="4">
    <source>
        <dbReference type="ARBA" id="ARBA00004659"/>
    </source>
</evidence>
<evidence type="ECO:0000256" key="6">
    <source>
        <dbReference type="ARBA" id="ARBA00011893"/>
    </source>
</evidence>
<feature type="compositionally biased region" description="Low complexity" evidence="11">
    <location>
        <begin position="492"/>
        <end position="525"/>
    </location>
</feature>
<feature type="domain" description="Phosphoribosyltransferase" evidence="12">
    <location>
        <begin position="572"/>
        <end position="682"/>
    </location>
</feature>
<evidence type="ECO:0000256" key="11">
    <source>
        <dbReference type="SAM" id="MobiDB-lite"/>
    </source>
</evidence>
<evidence type="ECO:0000256" key="10">
    <source>
        <dbReference type="ARBA" id="ARBA00022726"/>
    </source>
</evidence>
<evidence type="ECO:0000259" key="12">
    <source>
        <dbReference type="Pfam" id="PF00156"/>
    </source>
</evidence>
<comment type="function">
    <text evidence="2">Catalyzes a salvage reaction resulting in the formation of AMP, that is energically less costly than de novo synthesis.</text>
</comment>
<evidence type="ECO:0000256" key="8">
    <source>
        <dbReference type="ARBA" id="ARBA00022676"/>
    </source>
</evidence>
<comment type="caution">
    <text evidence="13">The sequence shown here is derived from an EMBL/GenBank/DDBJ whole genome shotgun (WGS) entry which is preliminary data.</text>
</comment>
<evidence type="ECO:0000256" key="2">
    <source>
        <dbReference type="ARBA" id="ARBA00003968"/>
    </source>
</evidence>
<feature type="region of interest" description="Disordered" evidence="11">
    <location>
        <begin position="490"/>
        <end position="525"/>
    </location>
</feature>
<dbReference type="NCBIfam" id="NF002636">
    <property type="entry name" value="PRK02304.1-5"/>
    <property type="match status" value="1"/>
</dbReference>
<organism evidence="13 14">
    <name type="scientific">Purpureocillium lilacinum</name>
    <name type="common">Paecilomyces lilacinus</name>
    <dbReference type="NCBI Taxonomy" id="33203"/>
    <lineage>
        <taxon>Eukaryota</taxon>
        <taxon>Fungi</taxon>
        <taxon>Dikarya</taxon>
        <taxon>Ascomycota</taxon>
        <taxon>Pezizomycotina</taxon>
        <taxon>Sordariomycetes</taxon>
        <taxon>Hypocreomycetidae</taxon>
        <taxon>Hypocreales</taxon>
        <taxon>Ophiocordycipitaceae</taxon>
        <taxon>Purpureocillium</taxon>
    </lineage>
</organism>
<dbReference type="Pfam" id="PF00156">
    <property type="entry name" value="Pribosyltran"/>
    <property type="match status" value="1"/>
</dbReference>
<keyword evidence="10" id="KW-0660">Purine salvage</keyword>
<evidence type="ECO:0000313" key="14">
    <source>
        <dbReference type="Proteomes" id="UP001287286"/>
    </source>
</evidence>
<evidence type="ECO:0000256" key="5">
    <source>
        <dbReference type="ARBA" id="ARBA00008391"/>
    </source>
</evidence>
<dbReference type="PANTHER" id="PTHR32315:SF3">
    <property type="entry name" value="ADENINE PHOSPHORIBOSYLTRANSFERASE"/>
    <property type="match status" value="1"/>
</dbReference>
<keyword evidence="8" id="KW-0328">Glycosyltransferase</keyword>
<comment type="subcellular location">
    <subcellularLocation>
        <location evidence="3">Cytoplasm</location>
    </subcellularLocation>
</comment>
<dbReference type="InterPro" id="IPR050054">
    <property type="entry name" value="UPRTase/APRTase"/>
</dbReference>
<feature type="compositionally biased region" description="Basic and acidic residues" evidence="11">
    <location>
        <begin position="265"/>
        <end position="279"/>
    </location>
</feature>
<feature type="compositionally biased region" description="Polar residues" evidence="11">
    <location>
        <begin position="223"/>
        <end position="238"/>
    </location>
</feature>
<sequence length="711" mass="75581">MRFVTVARRAPVLGGTGPCCRRALVLWWLAAGLLTPSVVSKTHDMLLHGVGRWQAARRRRMEYWQSASHAKDEAMVMCYGKRLANARLIGWSFEALSTSARWGNHGQTWLIHVVLRGMGGLRSGGVAWQGMARHGMACVLTASFSDVVRARRPPIHPPPCPPPASATPRHLLTTSISPGAWLAHRAASAGHGGRDTAEEYERIEPRLATVLGTEELDAQWQMQTAQGSISEINGRSTASHSSGQGRQPSSRGGAGAKSKKVKRWGTMDEPRPSASRHTDFAQCKASAPQRIALNGSPSPTPTWASWATPPAPPHHHLSPTEVVAGRRPSVGCPVLRCPPVAVARCAPPELECAGAHTGRHAAFPFTAAQSFKGRLPTLATRPAQALLRPQPPPPAPPLPLPSSAALSWPVPAWLAHVAGGGLSIPAAKNHTPPPFTLLLLLSSPSRFLCFVSHRPPVRVSLSRQPPFSRSSPFPFLPLFPPSLPLLTMTALPPDHAAPESSSSSTLPATTATAAQDASGRQPSSAASAAAELASAKISLRKSLRQFPDFPIPGIDFVDIMPLFANPDAHATLVSALELQIAQTFAQAKPDVIVGLDARGFLFGPGLALRLGVPFAAVRKQGKLPGPCVTAEYVKEYGKDLFQMQEDAIREGQKVLVVDDIIATGGSAKAAADLVAQLKGQVMGYLFILEIPGLNGRDKLGEAPTTILLEDA</sequence>
<dbReference type="Proteomes" id="UP001287286">
    <property type="component" value="Unassembled WGS sequence"/>
</dbReference>
<dbReference type="SUPFAM" id="SSF53271">
    <property type="entry name" value="PRTase-like"/>
    <property type="match status" value="1"/>
</dbReference>
<dbReference type="InterPro" id="IPR005764">
    <property type="entry name" value="Ade_phspho_trans"/>
</dbReference>
<dbReference type="CDD" id="cd06223">
    <property type="entry name" value="PRTases_typeI"/>
    <property type="match status" value="1"/>
</dbReference>
<dbReference type="InterPro" id="IPR000836">
    <property type="entry name" value="PRTase_dom"/>
</dbReference>
<comment type="catalytic activity">
    <reaction evidence="1">
        <text>AMP + diphosphate = 5-phospho-alpha-D-ribose 1-diphosphate + adenine</text>
        <dbReference type="Rhea" id="RHEA:16609"/>
        <dbReference type="ChEBI" id="CHEBI:16708"/>
        <dbReference type="ChEBI" id="CHEBI:33019"/>
        <dbReference type="ChEBI" id="CHEBI:58017"/>
        <dbReference type="ChEBI" id="CHEBI:456215"/>
        <dbReference type="EC" id="2.4.2.7"/>
    </reaction>
</comment>
<dbReference type="HAMAP" id="MF_00004">
    <property type="entry name" value="Aden_phosphoribosyltr"/>
    <property type="match status" value="1"/>
</dbReference>
<evidence type="ECO:0000313" key="13">
    <source>
        <dbReference type="EMBL" id="KAK4091768.1"/>
    </source>
</evidence>
<dbReference type="InterPro" id="IPR029057">
    <property type="entry name" value="PRTase-like"/>
</dbReference>
<keyword evidence="7" id="KW-0963">Cytoplasm</keyword>
<evidence type="ECO:0000256" key="9">
    <source>
        <dbReference type="ARBA" id="ARBA00022679"/>
    </source>
</evidence>
<dbReference type="Gene3D" id="3.40.50.2020">
    <property type="match status" value="1"/>
</dbReference>